<dbReference type="Gene3D" id="3.40.50.300">
    <property type="entry name" value="P-loop containing nucleotide triphosphate hydrolases"/>
    <property type="match status" value="1"/>
</dbReference>
<dbReference type="OrthoDB" id="5239715at2759"/>
<reference evidence="2 3" key="1">
    <citation type="submission" date="2019-07" db="EMBL/GenBank/DDBJ databases">
        <title>Draft genome assembly of a fouling barnacle, Amphibalanus amphitrite (Darwin, 1854): The first reference genome for Thecostraca.</title>
        <authorList>
            <person name="Kim W."/>
        </authorList>
    </citation>
    <scope>NUCLEOTIDE SEQUENCE [LARGE SCALE GENOMIC DNA]</scope>
    <source>
        <strain evidence="2">SNU_AA5</strain>
        <tissue evidence="2">Soma without cirri and trophi</tissue>
    </source>
</reference>
<dbReference type="SUPFAM" id="SSF52540">
    <property type="entry name" value="P-loop containing nucleoside triphosphate hydrolases"/>
    <property type="match status" value="1"/>
</dbReference>
<dbReference type="PANTHER" id="PTHR45775">
    <property type="entry name" value="RAD, GEM/KIR FAMILY MEMBER 2, ISOFORM C"/>
    <property type="match status" value="1"/>
</dbReference>
<accession>A0A6A4W5J9</accession>
<comment type="caution">
    <text evidence="2">The sequence shown here is derived from an EMBL/GenBank/DDBJ whole genome shotgun (WGS) entry which is preliminary data.</text>
</comment>
<feature type="region of interest" description="Disordered" evidence="1">
    <location>
        <begin position="115"/>
        <end position="135"/>
    </location>
</feature>
<dbReference type="EMBL" id="VIIS01001141">
    <property type="protein sequence ID" value="KAF0301645.1"/>
    <property type="molecule type" value="Genomic_DNA"/>
</dbReference>
<dbReference type="PANTHER" id="PTHR45775:SF6">
    <property type="entry name" value="RAD, GEM_KIR FAMILY MEMBER 2, ISOFORM C"/>
    <property type="match status" value="1"/>
</dbReference>
<organism evidence="2 3">
    <name type="scientific">Amphibalanus amphitrite</name>
    <name type="common">Striped barnacle</name>
    <name type="synonym">Balanus amphitrite</name>
    <dbReference type="NCBI Taxonomy" id="1232801"/>
    <lineage>
        <taxon>Eukaryota</taxon>
        <taxon>Metazoa</taxon>
        <taxon>Ecdysozoa</taxon>
        <taxon>Arthropoda</taxon>
        <taxon>Crustacea</taxon>
        <taxon>Multicrustacea</taxon>
        <taxon>Cirripedia</taxon>
        <taxon>Thoracica</taxon>
        <taxon>Thoracicalcarea</taxon>
        <taxon>Balanomorpha</taxon>
        <taxon>Balanoidea</taxon>
        <taxon>Balanidae</taxon>
        <taxon>Amphibalaninae</taxon>
        <taxon>Amphibalanus</taxon>
    </lineage>
</organism>
<proteinExistence type="predicted"/>
<evidence type="ECO:0000313" key="2">
    <source>
        <dbReference type="EMBL" id="KAF0301645.1"/>
    </source>
</evidence>
<dbReference type="Proteomes" id="UP000440578">
    <property type="component" value="Unassembled WGS sequence"/>
</dbReference>
<evidence type="ECO:0000256" key="1">
    <source>
        <dbReference type="SAM" id="MobiDB-lite"/>
    </source>
</evidence>
<dbReference type="GO" id="GO:0005525">
    <property type="term" value="F:GTP binding"/>
    <property type="evidence" value="ECO:0007669"/>
    <property type="project" value="TreeGrafter"/>
</dbReference>
<protein>
    <submittedName>
        <fullName evidence="2">Uncharacterized protein</fullName>
    </submittedName>
</protein>
<dbReference type="InterPro" id="IPR027417">
    <property type="entry name" value="P-loop_NTPase"/>
</dbReference>
<name>A0A6A4W5J9_AMPAM</name>
<keyword evidence="3" id="KW-1185">Reference proteome</keyword>
<dbReference type="InterPro" id="IPR051641">
    <property type="entry name" value="RGK_GTP-binding_reg"/>
</dbReference>
<gene>
    <name evidence="2" type="ORF">FJT64_026109</name>
</gene>
<dbReference type="GO" id="GO:0005246">
    <property type="term" value="F:calcium channel regulator activity"/>
    <property type="evidence" value="ECO:0007669"/>
    <property type="project" value="TreeGrafter"/>
</dbReference>
<dbReference type="AlphaFoldDB" id="A0A6A4W5J9"/>
<sequence>MYTHSLCLKNLMTTSAHRQDTHLTNDHFYTGQIIYRKVGLFETVSDRLSSPPDYLTIPDHLGRCRSQSSLRDAAETGDTEYYRLRHFSVTGKGVVNCGDQLRSRRSRSNVSVASDCSEYSGSSRGPPSMPCSAGTSMASSANSSCLNLSRPRPYVGLMLGASGVGKTSLIHQFMTSDYMNAYDASLGRKAGICGMVYGWMGRLYTSNAFVIVLSGLC</sequence>
<dbReference type="GO" id="GO:0005886">
    <property type="term" value="C:plasma membrane"/>
    <property type="evidence" value="ECO:0007669"/>
    <property type="project" value="TreeGrafter"/>
</dbReference>
<evidence type="ECO:0000313" key="3">
    <source>
        <dbReference type="Proteomes" id="UP000440578"/>
    </source>
</evidence>